<evidence type="ECO:0000313" key="3">
    <source>
        <dbReference type="Proteomes" id="UP000324629"/>
    </source>
</evidence>
<proteinExistence type="predicted"/>
<reference evidence="2 3" key="1">
    <citation type="journal article" date="2019" name="Gigascience">
        <title>Whole-genome sequence of the oriental lung fluke Paragonimus westermani.</title>
        <authorList>
            <person name="Oey H."/>
            <person name="Zakrzewski M."/>
            <person name="Narain K."/>
            <person name="Devi K.R."/>
            <person name="Agatsuma T."/>
            <person name="Nawaratna S."/>
            <person name="Gobert G.N."/>
            <person name="Jones M.K."/>
            <person name="Ragan M.A."/>
            <person name="McManus D.P."/>
            <person name="Krause L."/>
        </authorList>
    </citation>
    <scope>NUCLEOTIDE SEQUENCE [LARGE SCALE GENOMIC DNA]</scope>
    <source>
        <strain evidence="2 3">IND2009</strain>
    </source>
</reference>
<dbReference type="PROSITE" id="PS50219">
    <property type="entry name" value="CNH"/>
    <property type="match status" value="1"/>
</dbReference>
<accession>A0A5J4NYI5</accession>
<dbReference type="EMBL" id="QNGE01000414">
    <property type="protein sequence ID" value="KAA3680541.1"/>
    <property type="molecule type" value="Genomic_DNA"/>
</dbReference>
<feature type="domain" description="CNH" evidence="1">
    <location>
        <begin position="22"/>
        <end position="310"/>
    </location>
</feature>
<protein>
    <recommendedName>
        <fullName evidence="1">CNH domain-containing protein</fullName>
    </recommendedName>
</protein>
<evidence type="ECO:0000259" key="1">
    <source>
        <dbReference type="PROSITE" id="PS50219"/>
    </source>
</evidence>
<evidence type="ECO:0000313" key="2">
    <source>
        <dbReference type="EMBL" id="KAA3680541.1"/>
    </source>
</evidence>
<dbReference type="Pfam" id="PF00780">
    <property type="entry name" value="CNH"/>
    <property type="match status" value="1"/>
</dbReference>
<keyword evidence="3" id="KW-1185">Reference proteome</keyword>
<sequence>MVIFIPSIFQPWHAKRFRTQFQHEIFCGDSWGDNLVISTEVGTYLLKENKIPVQIIDRTIDVKQLEVEEHMELLVLRFDKGCYRFALSKSTIQPLKIAAVVHKRILIYQWQMITGHSLSSWNQIMQLNTLDSLQLIRELPIFDPVQTLTFIEGIPGGRLCIGHRNQFDLIDERNREIIQLYRTESSRNQVVSAHELWEEEEPELLLCFSRTCQLQKIASLSSNCYTTGKSHPVSLNSPEVQGLLPTAGQQAQTTEPLPVSTSVPATGLFTNSGFTATTSSLTNVNSSPDVMQMSVTSTSLLSSVSEKLRSVSEFEFTWNFEPEQVDLSRLNFHINEAKVISVTISWLPSGLYFISTSGKLDNQCETLGICSTGKVMNEVSTSRKSTLNNYSTESTLSE</sequence>
<organism evidence="2 3">
    <name type="scientific">Paragonimus westermani</name>
    <dbReference type="NCBI Taxonomy" id="34504"/>
    <lineage>
        <taxon>Eukaryota</taxon>
        <taxon>Metazoa</taxon>
        <taxon>Spiralia</taxon>
        <taxon>Lophotrochozoa</taxon>
        <taxon>Platyhelminthes</taxon>
        <taxon>Trematoda</taxon>
        <taxon>Digenea</taxon>
        <taxon>Plagiorchiida</taxon>
        <taxon>Troglotremata</taxon>
        <taxon>Troglotrematidae</taxon>
        <taxon>Paragonimus</taxon>
    </lineage>
</organism>
<dbReference type="InterPro" id="IPR001180">
    <property type="entry name" value="CNH_dom"/>
</dbReference>
<comment type="caution">
    <text evidence="2">The sequence shown here is derived from an EMBL/GenBank/DDBJ whole genome shotgun (WGS) entry which is preliminary data.</text>
</comment>
<dbReference type="Proteomes" id="UP000324629">
    <property type="component" value="Unassembled WGS sequence"/>
</dbReference>
<gene>
    <name evidence="2" type="ORF">DEA37_0009882</name>
</gene>
<dbReference type="AlphaFoldDB" id="A0A5J4NYI5"/>
<name>A0A5J4NYI5_9TREM</name>